<dbReference type="InterPro" id="IPR043137">
    <property type="entry name" value="GGT_ssub_C"/>
</dbReference>
<dbReference type="PANTHER" id="PTHR43199">
    <property type="entry name" value="GLUTATHIONE HYDROLASE"/>
    <property type="match status" value="1"/>
</dbReference>
<dbReference type="Proteomes" id="UP000256269">
    <property type="component" value="Unassembled WGS sequence"/>
</dbReference>
<dbReference type="Pfam" id="PF01019">
    <property type="entry name" value="G_glu_transpept"/>
    <property type="match status" value="1"/>
</dbReference>
<evidence type="ECO:0000256" key="4">
    <source>
        <dbReference type="ARBA" id="ARBA00023145"/>
    </source>
</evidence>
<evidence type="ECO:0000313" key="6">
    <source>
        <dbReference type="Proteomes" id="UP000256269"/>
    </source>
</evidence>
<evidence type="ECO:0000256" key="3">
    <source>
        <dbReference type="ARBA" id="ARBA00022801"/>
    </source>
</evidence>
<dbReference type="PANTHER" id="PTHR43199:SF1">
    <property type="entry name" value="GLUTATHIONE HYDROLASE PROENZYME"/>
    <property type="match status" value="1"/>
</dbReference>
<sequence length="528" mass="55316">MDPRNWDADEVRRYLQLGTLPADTEGVSGEGERAMMVGSTGPFAQLAGRQVLAAGGSAVDAVIATSLAQIALAAGSWVSYAGVFSLTHFADGATDSLSAGFATFAAEDDPSTIPRQPTPSGRTALVPGFMAGLQAAHDRFGRLPWADLFEPAIFVASEGFPVGAGRARQFALRKDVLPAGFMAVEGEEFRQPELARTLRAVAAEGAEWMYRGPWARQFVDVVRAAGGKASLSDLASYQPIWATPLVADFHGTQVHTVGRPHRGGAQLVEALRLAEGVGDPMTDPAALRELIHISRQAMRPGSHSDFVLAVDSHGAVAAACHSINTSLWGTTGLFAGGVSIPDAASFQQQALAQLGPGEHLPSPVNPAIALRDGAPVLASSSIGAGLHCATLQCLHAVLGLGVDIADAVRRPLFHGPDYLAGDTVVTPLQDRLRGKHFGSAWQAAVARAREAGVPRSEAWDAVLAEIPQVVEDRFDPSVLRRVEELGQPLTVRPVSDAAMPRGFWGGIALGERLAGARTPFSGGVVEGL</sequence>
<keyword evidence="2" id="KW-0808">Transferase</keyword>
<dbReference type="EMBL" id="QUNO01000002">
    <property type="protein sequence ID" value="REH54293.1"/>
    <property type="molecule type" value="Genomic_DNA"/>
</dbReference>
<dbReference type="Gene3D" id="3.60.20.40">
    <property type="match status" value="1"/>
</dbReference>
<proteinExistence type="inferred from homology"/>
<evidence type="ECO:0000313" key="5">
    <source>
        <dbReference type="EMBL" id="REH54293.1"/>
    </source>
</evidence>
<organism evidence="5 6">
    <name type="scientific">Kutzneria buriramensis</name>
    <dbReference type="NCBI Taxonomy" id="1045776"/>
    <lineage>
        <taxon>Bacteria</taxon>
        <taxon>Bacillati</taxon>
        <taxon>Actinomycetota</taxon>
        <taxon>Actinomycetes</taxon>
        <taxon>Pseudonocardiales</taxon>
        <taxon>Pseudonocardiaceae</taxon>
        <taxon>Kutzneria</taxon>
    </lineage>
</organism>
<dbReference type="GO" id="GO:0016740">
    <property type="term" value="F:transferase activity"/>
    <property type="evidence" value="ECO:0007669"/>
    <property type="project" value="UniProtKB-KW"/>
</dbReference>
<keyword evidence="4" id="KW-0865">Zymogen</keyword>
<accession>A0A3E0I6D8</accession>
<gene>
    <name evidence="5" type="ORF">BCF44_102525</name>
</gene>
<dbReference type="SUPFAM" id="SSF56235">
    <property type="entry name" value="N-terminal nucleophile aminohydrolases (Ntn hydrolases)"/>
    <property type="match status" value="1"/>
</dbReference>
<dbReference type="AlphaFoldDB" id="A0A3E0I6D8"/>
<dbReference type="InterPro" id="IPR029055">
    <property type="entry name" value="Ntn_hydrolases_N"/>
</dbReference>
<dbReference type="InterPro" id="IPR051792">
    <property type="entry name" value="GGT_bact"/>
</dbReference>
<evidence type="ECO:0000256" key="1">
    <source>
        <dbReference type="ARBA" id="ARBA00009381"/>
    </source>
</evidence>
<name>A0A3E0I6D8_9PSEU</name>
<reference evidence="5 6" key="1">
    <citation type="submission" date="2018-08" db="EMBL/GenBank/DDBJ databases">
        <title>Genomic Encyclopedia of Archaeal and Bacterial Type Strains, Phase II (KMG-II): from individual species to whole genera.</title>
        <authorList>
            <person name="Goeker M."/>
        </authorList>
    </citation>
    <scope>NUCLEOTIDE SEQUENCE [LARGE SCALE GENOMIC DNA]</scope>
    <source>
        <strain evidence="5 6">DSM 45791</strain>
    </source>
</reference>
<dbReference type="PRINTS" id="PR01210">
    <property type="entry name" value="GGTRANSPTASE"/>
</dbReference>
<keyword evidence="3 5" id="KW-0378">Hydrolase</keyword>
<comment type="caution">
    <text evidence="5">The sequence shown here is derived from an EMBL/GenBank/DDBJ whole genome shotgun (WGS) entry which is preliminary data.</text>
</comment>
<comment type="similarity">
    <text evidence="1">Belongs to the gamma-glutamyltransferase family.</text>
</comment>
<evidence type="ECO:0000256" key="2">
    <source>
        <dbReference type="ARBA" id="ARBA00022679"/>
    </source>
</evidence>
<dbReference type="GO" id="GO:0016787">
    <property type="term" value="F:hydrolase activity"/>
    <property type="evidence" value="ECO:0007669"/>
    <property type="project" value="UniProtKB-KW"/>
</dbReference>
<keyword evidence="6" id="KW-1185">Reference proteome</keyword>
<protein>
    <submittedName>
        <fullName evidence="5">Gamma-glutamyltranspeptidase/glutathione hydrolase</fullName>
    </submittedName>
</protein>
<dbReference type="RefSeq" id="WP_170217380.1">
    <property type="nucleotide sequence ID" value="NZ_CP144375.1"/>
</dbReference>